<proteinExistence type="predicted"/>
<dbReference type="KEGG" id="egl:EGR_07964"/>
<keyword evidence="2" id="KW-1185">Reference proteome</keyword>
<dbReference type="GeneID" id="36343679"/>
<dbReference type="Proteomes" id="UP000019149">
    <property type="component" value="Unassembled WGS sequence"/>
</dbReference>
<comment type="caution">
    <text evidence="1">The sequence shown here is derived from an EMBL/GenBank/DDBJ whole genome shotgun (WGS) entry which is preliminary data.</text>
</comment>
<sequence length="54" mass="5969">MEPSLTCKVTVFAYACILISPQSTSFDVRKKPQQKYCKFGSVAIGSSNLSPHHH</sequence>
<gene>
    <name evidence="1" type="ORF">EGR_07964</name>
</gene>
<accession>W6UG76</accession>
<dbReference type="EMBL" id="APAU02000092">
    <property type="protein sequence ID" value="EUB57147.1"/>
    <property type="molecule type" value="Genomic_DNA"/>
</dbReference>
<evidence type="ECO:0000313" key="2">
    <source>
        <dbReference type="Proteomes" id="UP000019149"/>
    </source>
</evidence>
<name>W6UG76_ECHGR</name>
<dbReference type="AlphaFoldDB" id="W6UG76"/>
<evidence type="ECO:0000313" key="1">
    <source>
        <dbReference type="EMBL" id="EUB57147.1"/>
    </source>
</evidence>
<dbReference type="RefSeq" id="XP_024348343.1">
    <property type="nucleotide sequence ID" value="XM_024497213.1"/>
</dbReference>
<reference evidence="1 2" key="1">
    <citation type="journal article" date="2013" name="Nat. Genet.">
        <title>The genome of the hydatid tapeworm Echinococcus granulosus.</title>
        <authorList>
            <person name="Zheng H."/>
            <person name="Zhang W."/>
            <person name="Zhang L."/>
            <person name="Zhang Z."/>
            <person name="Li J."/>
            <person name="Lu G."/>
            <person name="Zhu Y."/>
            <person name="Wang Y."/>
            <person name="Huang Y."/>
            <person name="Liu J."/>
            <person name="Kang H."/>
            <person name="Chen J."/>
            <person name="Wang L."/>
            <person name="Chen A."/>
            <person name="Yu S."/>
            <person name="Gao Z."/>
            <person name="Jin L."/>
            <person name="Gu W."/>
            <person name="Wang Z."/>
            <person name="Zhao L."/>
            <person name="Shi B."/>
            <person name="Wen H."/>
            <person name="Lin R."/>
            <person name="Jones M.K."/>
            <person name="Brejova B."/>
            <person name="Vinar T."/>
            <person name="Zhao G."/>
            <person name="McManus D.P."/>
            <person name="Chen Z."/>
            <person name="Zhou Y."/>
            <person name="Wang S."/>
        </authorList>
    </citation>
    <scope>NUCLEOTIDE SEQUENCE [LARGE SCALE GENOMIC DNA]</scope>
</reference>
<organism evidence="1 2">
    <name type="scientific">Echinococcus granulosus</name>
    <name type="common">Hydatid tapeworm</name>
    <dbReference type="NCBI Taxonomy" id="6210"/>
    <lineage>
        <taxon>Eukaryota</taxon>
        <taxon>Metazoa</taxon>
        <taxon>Spiralia</taxon>
        <taxon>Lophotrochozoa</taxon>
        <taxon>Platyhelminthes</taxon>
        <taxon>Cestoda</taxon>
        <taxon>Eucestoda</taxon>
        <taxon>Cyclophyllidea</taxon>
        <taxon>Taeniidae</taxon>
        <taxon>Echinococcus</taxon>
        <taxon>Echinococcus granulosus group</taxon>
    </lineage>
</organism>
<protein>
    <submittedName>
        <fullName evidence="1">Uncharacterized protein</fullName>
    </submittedName>
</protein>
<dbReference type="CTD" id="36343679"/>